<dbReference type="PANTHER" id="PTHR35024">
    <property type="entry name" value="HYPOTHETICAL CYTOSOLIC PROTEIN"/>
    <property type="match status" value="1"/>
</dbReference>
<dbReference type="Proteomes" id="UP000231263">
    <property type="component" value="Unassembled WGS sequence"/>
</dbReference>
<evidence type="ECO:0000313" key="2">
    <source>
        <dbReference type="EMBL" id="PJA46915.1"/>
    </source>
</evidence>
<dbReference type="PANTHER" id="PTHR35024:SF4">
    <property type="entry name" value="POLYMER-FORMING CYTOSKELETAL PROTEIN"/>
    <property type="match status" value="1"/>
</dbReference>
<dbReference type="InterPro" id="IPR007607">
    <property type="entry name" value="BacA/B"/>
</dbReference>
<gene>
    <name evidence="2" type="ORF">CO173_00805</name>
</gene>
<dbReference type="AlphaFoldDB" id="A0A2M7XGD6"/>
<comment type="caution">
    <text evidence="2">The sequence shown here is derived from an EMBL/GenBank/DDBJ whole genome shotgun (WGS) entry which is preliminary data.</text>
</comment>
<accession>A0A2M7XGD6</accession>
<sequence length="127" mass="13110">MAKGNGQETIIALGVRVEGDFVSEGDVVIEGDVNGNIQTASDLRIGEQAKIKADILAQNAVIAGEVRGNVTIAGKLELSPSARIIGDISVDVLSVLSGAQINGKVTMDGSEVKIPKGKPGKDIETEE</sequence>
<protein>
    <recommendedName>
        <fullName evidence="4">Cell shape determination protein CcmA</fullName>
    </recommendedName>
</protein>
<name>A0A2M7XGD6_9BACT</name>
<evidence type="ECO:0000313" key="3">
    <source>
        <dbReference type="Proteomes" id="UP000231263"/>
    </source>
</evidence>
<dbReference type="EMBL" id="PFWT01000006">
    <property type="protein sequence ID" value="PJA46915.1"/>
    <property type="molecule type" value="Genomic_DNA"/>
</dbReference>
<reference evidence="3" key="1">
    <citation type="submission" date="2017-09" db="EMBL/GenBank/DDBJ databases">
        <title>Depth-based differentiation of microbial function through sediment-hosted aquifers and enrichment of novel symbionts in the deep terrestrial subsurface.</title>
        <authorList>
            <person name="Probst A.J."/>
            <person name="Ladd B."/>
            <person name="Jarett J.K."/>
            <person name="Geller-Mcgrath D.E."/>
            <person name="Sieber C.M.K."/>
            <person name="Emerson J.B."/>
            <person name="Anantharaman K."/>
            <person name="Thomas B.C."/>
            <person name="Malmstrom R."/>
            <person name="Stieglmeier M."/>
            <person name="Klingl A."/>
            <person name="Woyke T."/>
            <person name="Ryan C.M."/>
            <person name="Banfield J.F."/>
        </authorList>
    </citation>
    <scope>NUCLEOTIDE SEQUENCE [LARGE SCALE GENOMIC DNA]</scope>
</reference>
<comment type="similarity">
    <text evidence="1">Belongs to the bactofilin family.</text>
</comment>
<dbReference type="Pfam" id="PF04519">
    <property type="entry name" value="Bactofilin"/>
    <property type="match status" value="1"/>
</dbReference>
<evidence type="ECO:0000256" key="1">
    <source>
        <dbReference type="ARBA" id="ARBA00044755"/>
    </source>
</evidence>
<proteinExistence type="inferred from homology"/>
<evidence type="ECO:0008006" key="4">
    <source>
        <dbReference type="Google" id="ProtNLM"/>
    </source>
</evidence>
<organism evidence="2 3">
    <name type="scientific">Candidatus Uhrbacteria bacterium CG_4_9_14_3_um_filter_41_35</name>
    <dbReference type="NCBI Taxonomy" id="1975034"/>
    <lineage>
        <taxon>Bacteria</taxon>
        <taxon>Candidatus Uhriibacteriota</taxon>
    </lineage>
</organism>